<dbReference type="RefSeq" id="WP_078736965.1">
    <property type="nucleotide sequence ID" value="NZ_FUXE01000009.1"/>
</dbReference>
<accession>A0A1T4N915</accession>
<keyword evidence="2" id="KW-1133">Transmembrane helix</keyword>
<organism evidence="3 4">
    <name type="scientific">Porphyromonas circumdentaria</name>
    <dbReference type="NCBI Taxonomy" id="29524"/>
    <lineage>
        <taxon>Bacteria</taxon>
        <taxon>Pseudomonadati</taxon>
        <taxon>Bacteroidota</taxon>
        <taxon>Bacteroidia</taxon>
        <taxon>Bacteroidales</taxon>
        <taxon>Porphyromonadaceae</taxon>
        <taxon>Porphyromonas</taxon>
    </lineage>
</organism>
<gene>
    <name evidence="3" type="ORF">SAMN02745171_01043</name>
</gene>
<feature type="transmembrane region" description="Helical" evidence="2">
    <location>
        <begin position="16"/>
        <end position="35"/>
    </location>
</feature>
<name>A0A1T4N915_9PORP</name>
<dbReference type="Proteomes" id="UP000190121">
    <property type="component" value="Unassembled WGS sequence"/>
</dbReference>
<evidence type="ECO:0000313" key="4">
    <source>
        <dbReference type="Proteomes" id="UP000190121"/>
    </source>
</evidence>
<evidence type="ECO:0000313" key="3">
    <source>
        <dbReference type="EMBL" id="SJZ75635.1"/>
    </source>
</evidence>
<dbReference type="STRING" id="29524.SAMN02745171_01043"/>
<evidence type="ECO:0008006" key="5">
    <source>
        <dbReference type="Google" id="ProtNLM"/>
    </source>
</evidence>
<keyword evidence="4" id="KW-1185">Reference proteome</keyword>
<sequence>MKVKELLAVSYTKAKIGLKIFFAFALALVTVSCGVRKKLEKPKDKEPFEDRQKVVKPILMYGTPYTMYEERKAEPRDSALRIQPEEKDIIEGR</sequence>
<keyword evidence="2" id="KW-0812">Transmembrane</keyword>
<dbReference type="EMBL" id="FUXE01000009">
    <property type="protein sequence ID" value="SJZ75635.1"/>
    <property type="molecule type" value="Genomic_DNA"/>
</dbReference>
<evidence type="ECO:0000256" key="1">
    <source>
        <dbReference type="SAM" id="MobiDB-lite"/>
    </source>
</evidence>
<keyword evidence="2" id="KW-0472">Membrane</keyword>
<dbReference type="PROSITE" id="PS51257">
    <property type="entry name" value="PROKAR_LIPOPROTEIN"/>
    <property type="match status" value="1"/>
</dbReference>
<feature type="region of interest" description="Disordered" evidence="1">
    <location>
        <begin position="72"/>
        <end position="93"/>
    </location>
</feature>
<proteinExistence type="predicted"/>
<reference evidence="4" key="1">
    <citation type="submission" date="2017-02" db="EMBL/GenBank/DDBJ databases">
        <authorList>
            <person name="Varghese N."/>
            <person name="Submissions S."/>
        </authorList>
    </citation>
    <scope>NUCLEOTIDE SEQUENCE [LARGE SCALE GENOMIC DNA]</scope>
    <source>
        <strain evidence="4">ATCC 51356</strain>
    </source>
</reference>
<evidence type="ECO:0000256" key="2">
    <source>
        <dbReference type="SAM" id="Phobius"/>
    </source>
</evidence>
<protein>
    <recommendedName>
        <fullName evidence="5">Lipoprotein</fullName>
    </recommendedName>
</protein>
<dbReference type="AlphaFoldDB" id="A0A1T4N915"/>